<evidence type="ECO:0000313" key="1">
    <source>
        <dbReference type="EMBL" id="AWY38737.1"/>
    </source>
</evidence>
<sequence length="82" mass="9048">MSHHDYTNPVGASLLAMVVNDDAGCLTPLGALETIASRLAARSRFLRISRSMAQPYPRRLTTLIVQHAKTCQGDPPCYMFKN</sequence>
<dbReference type="AlphaFoldDB" id="A0A2Z4RCN6"/>
<gene>
    <name evidence="1" type="ORF">DKY63_01965</name>
</gene>
<dbReference type="EMBL" id="CP029693">
    <property type="protein sequence ID" value="AWY38737.1"/>
    <property type="molecule type" value="Genomic_DNA"/>
</dbReference>
<reference evidence="1 2" key="1">
    <citation type="submission" date="2018-05" db="EMBL/GenBank/DDBJ databases">
        <title>Whole genome sequence of Pseudomonas putida JBC17.</title>
        <authorList>
            <person name="Lee Y.H."/>
            <person name="David K."/>
        </authorList>
    </citation>
    <scope>NUCLEOTIDE SEQUENCE [LARGE SCALE GENOMIC DNA]</scope>
    <source>
        <strain evidence="1 2">JBC17</strain>
    </source>
</reference>
<proteinExistence type="predicted"/>
<dbReference type="Proteomes" id="UP000250299">
    <property type="component" value="Chromosome"/>
</dbReference>
<accession>A0A2Z4RCN6</accession>
<protein>
    <submittedName>
        <fullName evidence="1">Uncharacterized protein</fullName>
    </submittedName>
</protein>
<name>A0A2Z4RCN6_PSEPU</name>
<evidence type="ECO:0000313" key="2">
    <source>
        <dbReference type="Proteomes" id="UP000250299"/>
    </source>
</evidence>
<organism evidence="1 2">
    <name type="scientific">Pseudomonas putida</name>
    <name type="common">Arthrobacter siderocapsulatus</name>
    <dbReference type="NCBI Taxonomy" id="303"/>
    <lineage>
        <taxon>Bacteria</taxon>
        <taxon>Pseudomonadati</taxon>
        <taxon>Pseudomonadota</taxon>
        <taxon>Gammaproteobacteria</taxon>
        <taxon>Pseudomonadales</taxon>
        <taxon>Pseudomonadaceae</taxon>
        <taxon>Pseudomonas</taxon>
    </lineage>
</organism>